<dbReference type="KEGG" id="mtr:11444702"/>
<evidence type="ECO:0000313" key="5">
    <source>
        <dbReference type="EMBL" id="RHN40266.1"/>
    </source>
</evidence>
<dbReference type="PaxDb" id="3880-AET02293"/>
<dbReference type="PROSITE" id="PS00653">
    <property type="entry name" value="GLYCOSYL_HYDROL_F1_2"/>
    <property type="match status" value="1"/>
</dbReference>
<dbReference type="Proteomes" id="UP000002051">
    <property type="component" value="Chromosome 8"/>
</dbReference>
<reference evidence="6" key="3">
    <citation type="submission" date="2015-04" db="UniProtKB">
        <authorList>
            <consortium name="EnsemblPlants"/>
        </authorList>
    </citation>
    <scope>IDENTIFICATION</scope>
    <source>
        <strain evidence="6">cv. Jemalong A17</strain>
    </source>
</reference>
<dbReference type="InterPro" id="IPR001360">
    <property type="entry name" value="Glyco_hydro_1"/>
</dbReference>
<dbReference type="Pfam" id="PF00232">
    <property type="entry name" value="Glyco_hydro_1"/>
    <property type="match status" value="2"/>
</dbReference>
<protein>
    <submittedName>
        <fullName evidence="4">Glycoside hydrolase family 1 protein</fullName>
    </submittedName>
    <submittedName>
        <fullName evidence="5">Putative beta-glucosidase</fullName>
        <ecNumber evidence="5">3.2.1.21</ecNumber>
    </submittedName>
</protein>
<dbReference type="OrthoDB" id="65569at2759"/>
<reference evidence="4 7" key="1">
    <citation type="journal article" date="2011" name="Nature">
        <title>The Medicago genome provides insight into the evolution of rhizobial symbioses.</title>
        <authorList>
            <person name="Young N.D."/>
            <person name="Debelle F."/>
            <person name="Oldroyd G.E."/>
            <person name="Geurts R."/>
            <person name="Cannon S.B."/>
            <person name="Udvardi M.K."/>
            <person name="Benedito V.A."/>
            <person name="Mayer K.F."/>
            <person name="Gouzy J."/>
            <person name="Schoof H."/>
            <person name="Van de Peer Y."/>
            <person name="Proost S."/>
            <person name="Cook D.R."/>
            <person name="Meyers B.C."/>
            <person name="Spannagl M."/>
            <person name="Cheung F."/>
            <person name="De Mita S."/>
            <person name="Krishnakumar V."/>
            <person name="Gundlach H."/>
            <person name="Zhou S."/>
            <person name="Mudge J."/>
            <person name="Bharti A.K."/>
            <person name="Murray J.D."/>
            <person name="Naoumkina M.A."/>
            <person name="Rosen B."/>
            <person name="Silverstein K.A."/>
            <person name="Tang H."/>
            <person name="Rombauts S."/>
            <person name="Zhao P.X."/>
            <person name="Zhou P."/>
            <person name="Barbe V."/>
            <person name="Bardou P."/>
            <person name="Bechner M."/>
            <person name="Bellec A."/>
            <person name="Berger A."/>
            <person name="Berges H."/>
            <person name="Bidwell S."/>
            <person name="Bisseling T."/>
            <person name="Choisne N."/>
            <person name="Couloux A."/>
            <person name="Denny R."/>
            <person name="Deshpande S."/>
            <person name="Dai X."/>
            <person name="Doyle J.J."/>
            <person name="Dudez A.M."/>
            <person name="Farmer A.D."/>
            <person name="Fouteau S."/>
            <person name="Franken C."/>
            <person name="Gibelin C."/>
            <person name="Gish J."/>
            <person name="Goldstein S."/>
            <person name="Gonzalez A.J."/>
            <person name="Green P.J."/>
            <person name="Hallab A."/>
            <person name="Hartog M."/>
            <person name="Hua A."/>
            <person name="Humphray S.J."/>
            <person name="Jeong D.H."/>
            <person name="Jing Y."/>
            <person name="Jocker A."/>
            <person name="Kenton S.M."/>
            <person name="Kim D.J."/>
            <person name="Klee K."/>
            <person name="Lai H."/>
            <person name="Lang C."/>
            <person name="Lin S."/>
            <person name="Macmil S.L."/>
            <person name="Magdelenat G."/>
            <person name="Matthews L."/>
            <person name="McCorrison J."/>
            <person name="Monaghan E.L."/>
            <person name="Mun J.H."/>
            <person name="Najar F.Z."/>
            <person name="Nicholson C."/>
            <person name="Noirot C."/>
            <person name="O'Bleness M."/>
            <person name="Paule C.R."/>
            <person name="Poulain J."/>
            <person name="Prion F."/>
            <person name="Qin B."/>
            <person name="Qu C."/>
            <person name="Retzel E.F."/>
            <person name="Riddle C."/>
            <person name="Sallet E."/>
            <person name="Samain S."/>
            <person name="Samson N."/>
            <person name="Sanders I."/>
            <person name="Saurat O."/>
            <person name="Scarpelli C."/>
            <person name="Schiex T."/>
            <person name="Segurens B."/>
            <person name="Severin A.J."/>
            <person name="Sherrier D.J."/>
            <person name="Shi R."/>
            <person name="Sims S."/>
            <person name="Singer S.R."/>
            <person name="Sinharoy S."/>
            <person name="Sterck L."/>
            <person name="Viollet A."/>
            <person name="Wang B.B."/>
            <person name="Wang K."/>
            <person name="Wang M."/>
            <person name="Wang X."/>
            <person name="Warfsmann J."/>
            <person name="Weissenbach J."/>
            <person name="White D.D."/>
            <person name="White J.D."/>
            <person name="Wiley G.B."/>
            <person name="Wincker P."/>
            <person name="Xing Y."/>
            <person name="Yang L."/>
            <person name="Yao Z."/>
            <person name="Ying F."/>
            <person name="Zhai J."/>
            <person name="Zhou L."/>
            <person name="Zuber A."/>
            <person name="Denarie J."/>
            <person name="Dixon R.A."/>
            <person name="May G.D."/>
            <person name="Schwartz D.C."/>
            <person name="Rogers J."/>
            <person name="Quetier F."/>
            <person name="Town C.D."/>
            <person name="Roe B.A."/>
        </authorList>
    </citation>
    <scope>NUCLEOTIDE SEQUENCE [LARGE SCALE GENOMIC DNA]</scope>
    <source>
        <strain evidence="4">A17</strain>
        <strain evidence="6 7">cv. Jemalong A17</strain>
    </source>
</reference>
<dbReference type="EMBL" id="CM001224">
    <property type="protein sequence ID" value="AET02293.1"/>
    <property type="molecule type" value="Genomic_DNA"/>
</dbReference>
<dbReference type="OMA" id="NANMYED"/>
<dbReference type="SUPFAM" id="SSF51445">
    <property type="entry name" value="(Trans)glycosidases"/>
    <property type="match status" value="2"/>
</dbReference>
<dbReference type="eggNOG" id="KOG0626">
    <property type="taxonomic scope" value="Eukaryota"/>
</dbReference>
<evidence type="ECO:0000256" key="1">
    <source>
        <dbReference type="ARBA" id="ARBA00010838"/>
    </source>
</evidence>
<dbReference type="EMBL" id="PSQE01000008">
    <property type="protein sequence ID" value="RHN40266.1"/>
    <property type="molecule type" value="Genomic_DNA"/>
</dbReference>
<keyword evidence="7" id="KW-1185">Reference proteome</keyword>
<dbReference type="EC" id="3.2.1.21" evidence="5"/>
<sequence length="161" mass="17900">MSSLSDFVFGVSTSAYQFEGAANEDGRKPSIWDTFAHGGNANMYEDDGDIACDGYHKYKVMQHGIIGLNLLTFGFVPLTNTSKDIVATQMAQDFMMGWVLNPLTFGDYPYIMKKNVGSRLPSFTAKESNLIKSSIDFLGINFYSLIYVKNNPTSLDMDDRA</sequence>
<evidence type="ECO:0000256" key="3">
    <source>
        <dbReference type="RuleBase" id="RU003690"/>
    </source>
</evidence>
<dbReference type="GO" id="GO:0005975">
    <property type="term" value="P:carbohydrate metabolic process"/>
    <property type="evidence" value="ECO:0007669"/>
    <property type="project" value="InterPro"/>
</dbReference>
<name>G7LFC5_MEDTR</name>
<dbReference type="Gene3D" id="3.20.20.80">
    <property type="entry name" value="Glycosidases"/>
    <property type="match status" value="2"/>
</dbReference>
<evidence type="ECO:0000256" key="2">
    <source>
        <dbReference type="ARBA" id="ARBA00022801"/>
    </source>
</evidence>
<dbReference type="HOGENOM" id="CLU_1646256_0_0_1"/>
<dbReference type="InterPro" id="IPR017853">
    <property type="entry name" value="GH"/>
</dbReference>
<proteinExistence type="inferred from homology"/>
<gene>
    <name evidence="6" type="primary">11444702</name>
    <name evidence="4" type="ordered locus">MTR_8g038650</name>
    <name evidence="5" type="ORF">MtrunA17_Chr8g0352881</name>
</gene>
<dbReference type="PANTHER" id="PTHR10353">
    <property type="entry name" value="GLYCOSYL HYDROLASE"/>
    <property type="match status" value="1"/>
</dbReference>
<keyword evidence="5" id="KW-0326">Glycosidase</keyword>
<evidence type="ECO:0000313" key="4">
    <source>
        <dbReference type="EMBL" id="AET02293.1"/>
    </source>
</evidence>
<dbReference type="PANTHER" id="PTHR10353:SF208">
    <property type="entry name" value="GLYCOSIDE HYDROLASE FAMILY 1 PROTEIN"/>
    <property type="match status" value="1"/>
</dbReference>
<accession>G7LFC5</accession>
<reference evidence="4 7" key="2">
    <citation type="journal article" date="2014" name="BMC Genomics">
        <title>An improved genome release (version Mt4.0) for the model legume Medicago truncatula.</title>
        <authorList>
            <person name="Tang H."/>
            <person name="Krishnakumar V."/>
            <person name="Bidwell S."/>
            <person name="Rosen B."/>
            <person name="Chan A."/>
            <person name="Zhou S."/>
            <person name="Gentzbittel L."/>
            <person name="Childs K.L."/>
            <person name="Yandell M."/>
            <person name="Gundlach H."/>
            <person name="Mayer K.F."/>
            <person name="Schwartz D.C."/>
            <person name="Town C.D."/>
        </authorList>
    </citation>
    <scope>GENOME REANNOTATION</scope>
    <source>
        <strain evidence="6 7">cv. Jemalong A17</strain>
    </source>
</reference>
<comment type="similarity">
    <text evidence="1 3">Belongs to the glycosyl hydrolase 1 family.</text>
</comment>
<keyword evidence="2 4" id="KW-0378">Hydrolase</keyword>
<reference evidence="5" key="4">
    <citation type="journal article" date="2018" name="Nat. Plants">
        <title>Whole-genome landscape of Medicago truncatula symbiotic genes.</title>
        <authorList>
            <person name="Pecrix Y."/>
            <person name="Gamas P."/>
            <person name="Carrere S."/>
        </authorList>
    </citation>
    <scope>NUCLEOTIDE SEQUENCE</scope>
    <source>
        <tissue evidence="5">Leaves</tissue>
    </source>
</reference>
<dbReference type="EnsemblPlants" id="AET02293">
    <property type="protein sequence ID" value="AET02293"/>
    <property type="gene ID" value="MTR_8g038650"/>
</dbReference>
<dbReference type="AlphaFoldDB" id="G7LFC5"/>
<dbReference type="STRING" id="3880.G7LFC5"/>
<organism evidence="4 7">
    <name type="scientific">Medicago truncatula</name>
    <name type="common">Barrel medic</name>
    <name type="synonym">Medicago tribuloides</name>
    <dbReference type="NCBI Taxonomy" id="3880"/>
    <lineage>
        <taxon>Eukaryota</taxon>
        <taxon>Viridiplantae</taxon>
        <taxon>Streptophyta</taxon>
        <taxon>Embryophyta</taxon>
        <taxon>Tracheophyta</taxon>
        <taxon>Spermatophyta</taxon>
        <taxon>Magnoliopsida</taxon>
        <taxon>eudicotyledons</taxon>
        <taxon>Gunneridae</taxon>
        <taxon>Pentapetalae</taxon>
        <taxon>rosids</taxon>
        <taxon>fabids</taxon>
        <taxon>Fabales</taxon>
        <taxon>Fabaceae</taxon>
        <taxon>Papilionoideae</taxon>
        <taxon>50 kb inversion clade</taxon>
        <taxon>NPAAA clade</taxon>
        <taxon>Hologalegina</taxon>
        <taxon>IRL clade</taxon>
        <taxon>Trifolieae</taxon>
        <taxon>Medicago</taxon>
    </lineage>
</organism>
<dbReference type="InterPro" id="IPR033132">
    <property type="entry name" value="GH_1_N_CS"/>
</dbReference>
<evidence type="ECO:0000313" key="7">
    <source>
        <dbReference type="Proteomes" id="UP000002051"/>
    </source>
</evidence>
<dbReference type="GO" id="GO:0008422">
    <property type="term" value="F:beta-glucosidase activity"/>
    <property type="evidence" value="ECO:0007669"/>
    <property type="project" value="UniProtKB-EC"/>
</dbReference>
<dbReference type="Gramene" id="rna46397">
    <property type="protein sequence ID" value="RHN40266.1"/>
    <property type="gene ID" value="gene46397"/>
</dbReference>
<dbReference type="Proteomes" id="UP000265566">
    <property type="component" value="Chromosome 8"/>
</dbReference>
<evidence type="ECO:0000313" key="6">
    <source>
        <dbReference type="EnsemblPlants" id="AET02293"/>
    </source>
</evidence>